<feature type="domain" description="Reelin" evidence="3">
    <location>
        <begin position="14"/>
        <end position="173"/>
    </location>
</feature>
<comment type="caution">
    <text evidence="4">The sequence shown here is derived from an EMBL/GenBank/DDBJ whole genome shotgun (WGS) entry which is preliminary data.</text>
</comment>
<organism evidence="4 5">
    <name type="scientific">Solea senegalensis</name>
    <name type="common">Senegalese sole</name>
    <dbReference type="NCBI Taxonomy" id="28829"/>
    <lineage>
        <taxon>Eukaryota</taxon>
        <taxon>Metazoa</taxon>
        <taxon>Chordata</taxon>
        <taxon>Craniata</taxon>
        <taxon>Vertebrata</taxon>
        <taxon>Euteleostomi</taxon>
        <taxon>Actinopterygii</taxon>
        <taxon>Neopterygii</taxon>
        <taxon>Teleostei</taxon>
        <taxon>Neoteleostei</taxon>
        <taxon>Acanthomorphata</taxon>
        <taxon>Carangaria</taxon>
        <taxon>Pleuronectiformes</taxon>
        <taxon>Pleuronectoidei</taxon>
        <taxon>Soleidae</taxon>
        <taxon>Solea</taxon>
    </lineage>
</organism>
<sequence length="200" mass="21434">MERVLGGVLALGVLGLVSGYPSGAPTGACEDMIPRHTGVKPQHSPAPYILLTNSKTFNPGKPITVTITGPEYRGVLLEARTKGSTEALGTWMLPPPDTKFLQCSGNPQGAVTHSNTNVKGNTTVYRWTPSNTTSPIYFMATIAQQRTVFWINVKSVTLTRGKPGAIYLTTDEVNDSAQMGEGNLLLLVITCFLLMVQVLA</sequence>
<reference evidence="4 5" key="1">
    <citation type="journal article" date="2021" name="Sci. Rep.">
        <title>Chromosome anchoring in Senegalese sole (Solea senegalensis) reveals sex-associated markers and genome rearrangements in flatfish.</title>
        <authorList>
            <person name="Guerrero-Cozar I."/>
            <person name="Gomez-Garrido J."/>
            <person name="Berbel C."/>
            <person name="Martinez-Blanch J.F."/>
            <person name="Alioto T."/>
            <person name="Claros M.G."/>
            <person name="Gagnaire P.A."/>
            <person name="Manchado M."/>
        </authorList>
    </citation>
    <scope>NUCLEOTIDE SEQUENCE [LARGE SCALE GENOMIC DNA]</scope>
    <source>
        <strain evidence="4">Sse05_10M</strain>
    </source>
</reference>
<dbReference type="CDD" id="cd08544">
    <property type="entry name" value="Reeler"/>
    <property type="match status" value="1"/>
</dbReference>
<feature type="signal peptide" evidence="2">
    <location>
        <begin position="1"/>
        <end position="19"/>
    </location>
</feature>
<dbReference type="Proteomes" id="UP000693946">
    <property type="component" value="Linkage Group LG5"/>
</dbReference>
<feature type="chain" id="PRO_5043876842" description="Reelin domain-containing protein" evidence="2">
    <location>
        <begin position="20"/>
        <end position="200"/>
    </location>
</feature>
<evidence type="ECO:0000313" key="4">
    <source>
        <dbReference type="EMBL" id="KAG7489812.1"/>
    </source>
</evidence>
<dbReference type="FunFam" id="2.60.40.4060:FF:000003">
    <property type="entry name" value="Ferric chelate reductase 1"/>
    <property type="match status" value="1"/>
</dbReference>
<dbReference type="AlphaFoldDB" id="A0AAV6QFT9"/>
<dbReference type="PANTHER" id="PTHR45828">
    <property type="entry name" value="CYTOCHROME B561/FERRIC REDUCTASE TRANSMEMBRANE"/>
    <property type="match status" value="1"/>
</dbReference>
<dbReference type="EMBL" id="JAGKHQ010000017">
    <property type="protein sequence ID" value="KAG7489812.1"/>
    <property type="molecule type" value="Genomic_DNA"/>
</dbReference>
<gene>
    <name evidence="4" type="ORF">JOB18_020810</name>
</gene>
<comment type="similarity">
    <text evidence="1">Belongs to the FRRS1 family.</text>
</comment>
<evidence type="ECO:0000256" key="2">
    <source>
        <dbReference type="SAM" id="SignalP"/>
    </source>
</evidence>
<dbReference type="PROSITE" id="PS51019">
    <property type="entry name" value="REELIN"/>
    <property type="match status" value="1"/>
</dbReference>
<evidence type="ECO:0000256" key="1">
    <source>
        <dbReference type="ARBA" id="ARBA00009195"/>
    </source>
</evidence>
<dbReference type="GO" id="GO:0016020">
    <property type="term" value="C:membrane"/>
    <property type="evidence" value="ECO:0007669"/>
    <property type="project" value="TreeGrafter"/>
</dbReference>
<accession>A0AAV6QFT9</accession>
<keyword evidence="2" id="KW-0732">Signal</keyword>
<dbReference type="InterPro" id="IPR002861">
    <property type="entry name" value="Reeler_dom"/>
</dbReference>
<dbReference type="InterPro" id="IPR051237">
    <property type="entry name" value="Ferric-chelate_Red/DefProt"/>
</dbReference>
<keyword evidence="5" id="KW-1185">Reference proteome</keyword>
<proteinExistence type="inferred from homology"/>
<dbReference type="PANTHER" id="PTHR45828:SF32">
    <property type="entry name" value="SI:DKEY-251I10.2"/>
    <property type="match status" value="1"/>
</dbReference>
<evidence type="ECO:0000313" key="5">
    <source>
        <dbReference type="Proteomes" id="UP000693946"/>
    </source>
</evidence>
<evidence type="ECO:0000259" key="3">
    <source>
        <dbReference type="PROSITE" id="PS51019"/>
    </source>
</evidence>
<protein>
    <recommendedName>
        <fullName evidence="3">Reelin domain-containing protein</fullName>
    </recommendedName>
</protein>
<name>A0AAV6QFT9_SOLSE</name>
<dbReference type="Pfam" id="PF02014">
    <property type="entry name" value="Reeler"/>
    <property type="match status" value="1"/>
</dbReference>